<feature type="transmembrane region" description="Helical" evidence="1">
    <location>
        <begin position="33"/>
        <end position="56"/>
    </location>
</feature>
<evidence type="ECO:0000313" key="4">
    <source>
        <dbReference type="EMBL" id="MTS50541.1"/>
    </source>
</evidence>
<gene>
    <name evidence="2" type="ORF">FYJ76_02655</name>
    <name evidence="4" type="ORF">GMD52_03190</name>
    <name evidence="3" type="ORF">GMD59_01785</name>
</gene>
<feature type="transmembrane region" description="Helical" evidence="1">
    <location>
        <begin position="98"/>
        <end position="117"/>
    </location>
</feature>
<dbReference type="InterPro" id="IPR023804">
    <property type="entry name" value="DUF3792_TM"/>
</dbReference>
<keyword evidence="1" id="KW-1133">Transmembrane helix</keyword>
<dbReference type="AlphaFoldDB" id="A0A6I3QMA5"/>
<dbReference type="Proteomes" id="UP000431913">
    <property type="component" value="Unassembled WGS sequence"/>
</dbReference>
<dbReference type="EMBL" id="WMZU01000001">
    <property type="protein sequence ID" value="MTS26015.1"/>
    <property type="molecule type" value="Genomic_DNA"/>
</dbReference>
<dbReference type="NCBIfam" id="TIGR04086">
    <property type="entry name" value="TIGR04086_membr"/>
    <property type="match status" value="1"/>
</dbReference>
<proteinExistence type="predicted"/>
<evidence type="ECO:0000256" key="1">
    <source>
        <dbReference type="SAM" id="Phobius"/>
    </source>
</evidence>
<dbReference type="Pfam" id="PF12670">
    <property type="entry name" value="DUF3792"/>
    <property type="match status" value="1"/>
</dbReference>
<evidence type="ECO:0000313" key="3">
    <source>
        <dbReference type="EMBL" id="MTS26015.1"/>
    </source>
</evidence>
<keyword evidence="1" id="KW-0812">Transmembrane</keyword>
<dbReference type="EMBL" id="WMZR01000003">
    <property type="protein sequence ID" value="MTS50541.1"/>
    <property type="molecule type" value="Genomic_DNA"/>
</dbReference>
<name>A0A6I3QMA5_9FIRM</name>
<reference evidence="2 5" key="2">
    <citation type="submission" date="2019-08" db="EMBL/GenBank/DDBJ databases">
        <title>In-depth cultivation of the pig gut microbiome towards novel bacterial diversity and tailored functional studies.</title>
        <authorList>
            <person name="Wylensek D."/>
            <person name="Hitch T.C.A."/>
            <person name="Clavel T."/>
        </authorList>
    </citation>
    <scope>NUCLEOTIDE SEQUENCE [LARGE SCALE GENOMIC DNA]</scope>
    <source>
        <strain evidence="2 5">WCA3-601-WT-6J</strain>
    </source>
</reference>
<feature type="transmembrane region" description="Helical" evidence="1">
    <location>
        <begin position="68"/>
        <end position="91"/>
    </location>
</feature>
<dbReference type="Proteomes" id="UP000472755">
    <property type="component" value="Unassembled WGS sequence"/>
</dbReference>
<organism evidence="3 7">
    <name type="scientific">Ruthenibacterium lactatiformans</name>
    <dbReference type="NCBI Taxonomy" id="1550024"/>
    <lineage>
        <taxon>Bacteria</taxon>
        <taxon>Bacillati</taxon>
        <taxon>Bacillota</taxon>
        <taxon>Clostridia</taxon>
        <taxon>Eubacteriales</taxon>
        <taxon>Oscillospiraceae</taxon>
        <taxon>Ruthenibacterium</taxon>
    </lineage>
</organism>
<feature type="transmembrane region" description="Helical" evidence="1">
    <location>
        <begin position="129"/>
        <end position="148"/>
    </location>
</feature>
<evidence type="ECO:0000313" key="5">
    <source>
        <dbReference type="Proteomes" id="UP000431913"/>
    </source>
</evidence>
<evidence type="ECO:0000313" key="7">
    <source>
        <dbReference type="Proteomes" id="UP000472755"/>
    </source>
</evidence>
<protein>
    <submittedName>
        <fullName evidence="3">TIGR04086 family membrane protein</fullName>
    </submittedName>
</protein>
<evidence type="ECO:0000313" key="6">
    <source>
        <dbReference type="Proteomes" id="UP000449193"/>
    </source>
</evidence>
<sequence length="156" mass="16572">MNRHLHAYLLIGTWGCCFMQKRKMSAERGAPRLAAHALAGMVSGLASAFILFGLVAAVCCKVDIPPHLLLPLSTVAVSFAMLPAGLVFAALHGEKGMLYGLLMGAMFFVALWIAALAQGQTEFTSLSAVKGVAMMSAGAIGGYLGIALRERRRRIH</sequence>
<comment type="caution">
    <text evidence="3">The sequence shown here is derived from an EMBL/GenBank/DDBJ whole genome shotgun (WGS) entry which is preliminary data.</text>
</comment>
<dbReference type="EMBL" id="VUNJ01000002">
    <property type="protein sequence ID" value="MST90843.1"/>
    <property type="molecule type" value="Genomic_DNA"/>
</dbReference>
<keyword evidence="1" id="KW-0472">Membrane</keyword>
<dbReference type="Proteomes" id="UP000449193">
    <property type="component" value="Unassembled WGS sequence"/>
</dbReference>
<evidence type="ECO:0000313" key="2">
    <source>
        <dbReference type="EMBL" id="MST90843.1"/>
    </source>
</evidence>
<accession>A0A6I3QMA5</accession>
<reference evidence="6 7" key="1">
    <citation type="journal article" date="2019" name="Nat. Med.">
        <title>A library of human gut bacterial isolates paired with longitudinal multiomics data enables mechanistic microbiome research.</title>
        <authorList>
            <person name="Poyet M."/>
            <person name="Groussin M."/>
            <person name="Gibbons S.M."/>
            <person name="Avila-Pacheco J."/>
            <person name="Jiang X."/>
            <person name="Kearney S.M."/>
            <person name="Perrotta A.R."/>
            <person name="Berdy B."/>
            <person name="Zhao S."/>
            <person name="Lieberman T.D."/>
            <person name="Swanson P.K."/>
            <person name="Smith M."/>
            <person name="Roesemann S."/>
            <person name="Alexander J.E."/>
            <person name="Rich S.A."/>
            <person name="Livny J."/>
            <person name="Vlamakis H."/>
            <person name="Clish C."/>
            <person name="Bullock K."/>
            <person name="Deik A."/>
            <person name="Scott J."/>
            <person name="Pierce K.A."/>
            <person name="Xavier R.J."/>
            <person name="Alm E.J."/>
        </authorList>
    </citation>
    <scope>NUCLEOTIDE SEQUENCE [LARGE SCALE GENOMIC DNA]</scope>
    <source>
        <strain evidence="3 7">BIOML-A4</strain>
        <strain evidence="4 6">BIOML-A7</strain>
    </source>
</reference>